<dbReference type="InterPro" id="IPR001851">
    <property type="entry name" value="ABC_transp_permease"/>
</dbReference>
<dbReference type="AlphaFoldDB" id="A0A7W4UN85"/>
<dbReference type="Pfam" id="PF02653">
    <property type="entry name" value="BPD_transp_2"/>
    <property type="match status" value="1"/>
</dbReference>
<protein>
    <submittedName>
        <fullName evidence="7">Ribose transport system permease protein</fullName>
    </submittedName>
</protein>
<feature type="transmembrane region" description="Helical" evidence="6">
    <location>
        <begin position="278"/>
        <end position="297"/>
    </location>
</feature>
<feature type="transmembrane region" description="Helical" evidence="6">
    <location>
        <begin position="220"/>
        <end position="241"/>
    </location>
</feature>
<keyword evidence="4 6" id="KW-1133">Transmembrane helix</keyword>
<sequence length="331" mass="33860">MTTDTVPVETETRPLHKRIDLKDFGILGGLLAIIVYLSLSTSTFFTGQNIVNLLDQAVVIGLLAVGATLCIVSGVFDLSSSATLAVSAIAGVYFTSQFGVGVGFALALLVGALLGTFTGTMIVATRVNSFIGSLAISIIYRGLAVVLTGGMILAVPAEQLEGFRVWATPVFGGISGGTILFAIAALVLGFVLWGTTFGRRIYAVGGNEEAARLSGVRTPLIHISVFAINGVCAAAAGMVLASRAGSAQPSLGTGMELTAIAAVVIGGTSILGGAGAVWRTVVGVIILTVIGNGFNLLRWDTTYQQVVTGALILIAVAADAWLSRKSRRAGG</sequence>
<dbReference type="EMBL" id="JACHWJ010000002">
    <property type="protein sequence ID" value="MBB2957576.1"/>
    <property type="molecule type" value="Genomic_DNA"/>
</dbReference>
<dbReference type="PANTHER" id="PTHR32196:SF72">
    <property type="entry name" value="RIBOSE IMPORT PERMEASE PROTEIN RBSC"/>
    <property type="match status" value="1"/>
</dbReference>
<keyword evidence="2" id="KW-1003">Cell membrane</keyword>
<feature type="transmembrane region" description="Helical" evidence="6">
    <location>
        <begin position="96"/>
        <end position="118"/>
    </location>
</feature>
<feature type="transmembrane region" description="Helical" evidence="6">
    <location>
        <begin position="253"/>
        <end position="271"/>
    </location>
</feature>
<evidence type="ECO:0000256" key="6">
    <source>
        <dbReference type="SAM" id="Phobius"/>
    </source>
</evidence>
<accession>A0A7W4UN85</accession>
<evidence type="ECO:0000256" key="4">
    <source>
        <dbReference type="ARBA" id="ARBA00022989"/>
    </source>
</evidence>
<dbReference type="GO" id="GO:0005886">
    <property type="term" value="C:plasma membrane"/>
    <property type="evidence" value="ECO:0007669"/>
    <property type="project" value="UniProtKB-SubCell"/>
</dbReference>
<evidence type="ECO:0000313" key="8">
    <source>
        <dbReference type="Proteomes" id="UP000545286"/>
    </source>
</evidence>
<keyword evidence="8" id="KW-1185">Reference proteome</keyword>
<dbReference type="GO" id="GO:0022857">
    <property type="term" value="F:transmembrane transporter activity"/>
    <property type="evidence" value="ECO:0007669"/>
    <property type="project" value="InterPro"/>
</dbReference>
<feature type="transmembrane region" description="Helical" evidence="6">
    <location>
        <begin position="303"/>
        <end position="322"/>
    </location>
</feature>
<evidence type="ECO:0000256" key="5">
    <source>
        <dbReference type="ARBA" id="ARBA00023136"/>
    </source>
</evidence>
<reference evidence="7 8" key="1">
    <citation type="submission" date="2020-08" db="EMBL/GenBank/DDBJ databases">
        <title>Sequencing the genomes of 1000 actinobacteria strains.</title>
        <authorList>
            <person name="Klenk H.-P."/>
        </authorList>
    </citation>
    <scope>NUCLEOTIDE SEQUENCE [LARGE SCALE GENOMIC DNA]</scope>
    <source>
        <strain evidence="7 8">DSM 20419</strain>
    </source>
</reference>
<feature type="transmembrane region" description="Helical" evidence="6">
    <location>
        <begin position="166"/>
        <end position="193"/>
    </location>
</feature>
<feature type="transmembrane region" description="Helical" evidence="6">
    <location>
        <begin position="57"/>
        <end position="76"/>
    </location>
</feature>
<dbReference type="RefSeq" id="WP_068494972.1">
    <property type="nucleotide sequence ID" value="NZ_CZJY01000074.1"/>
</dbReference>
<dbReference type="CDD" id="cd06579">
    <property type="entry name" value="TM_PBP1_transp_AraH_like"/>
    <property type="match status" value="1"/>
</dbReference>
<dbReference type="Proteomes" id="UP000545286">
    <property type="component" value="Unassembled WGS sequence"/>
</dbReference>
<evidence type="ECO:0000256" key="1">
    <source>
        <dbReference type="ARBA" id="ARBA00004651"/>
    </source>
</evidence>
<proteinExistence type="predicted"/>
<dbReference type="PANTHER" id="PTHR32196">
    <property type="entry name" value="ABC TRANSPORTER PERMEASE PROTEIN YPHD-RELATED-RELATED"/>
    <property type="match status" value="1"/>
</dbReference>
<feature type="transmembrane region" description="Helical" evidence="6">
    <location>
        <begin position="130"/>
        <end position="154"/>
    </location>
</feature>
<feature type="transmembrane region" description="Helical" evidence="6">
    <location>
        <begin position="24"/>
        <end position="45"/>
    </location>
</feature>
<keyword evidence="3 6" id="KW-0812">Transmembrane</keyword>
<gene>
    <name evidence="7" type="ORF">FHX72_001713</name>
</gene>
<organism evidence="7 8">
    <name type="scientific">Pseudoclavibacter helvolus</name>
    <dbReference type="NCBI Taxonomy" id="255205"/>
    <lineage>
        <taxon>Bacteria</taxon>
        <taxon>Bacillati</taxon>
        <taxon>Actinomycetota</taxon>
        <taxon>Actinomycetes</taxon>
        <taxon>Micrococcales</taxon>
        <taxon>Microbacteriaceae</taxon>
        <taxon>Pseudoclavibacter</taxon>
    </lineage>
</organism>
<name>A0A7W4UN85_9MICO</name>
<evidence type="ECO:0000256" key="2">
    <source>
        <dbReference type="ARBA" id="ARBA00022475"/>
    </source>
</evidence>
<evidence type="ECO:0000256" key="3">
    <source>
        <dbReference type="ARBA" id="ARBA00022692"/>
    </source>
</evidence>
<keyword evidence="5 6" id="KW-0472">Membrane</keyword>
<comment type="caution">
    <text evidence="7">The sequence shown here is derived from an EMBL/GenBank/DDBJ whole genome shotgun (WGS) entry which is preliminary data.</text>
</comment>
<evidence type="ECO:0000313" key="7">
    <source>
        <dbReference type="EMBL" id="MBB2957576.1"/>
    </source>
</evidence>
<comment type="subcellular location">
    <subcellularLocation>
        <location evidence="1">Cell membrane</location>
        <topology evidence="1">Multi-pass membrane protein</topology>
    </subcellularLocation>
</comment>